<accession>A0AAN7DA87</accession>
<evidence type="ECO:0008006" key="3">
    <source>
        <dbReference type="Google" id="ProtNLM"/>
    </source>
</evidence>
<dbReference type="InterPro" id="IPR036047">
    <property type="entry name" value="F-box-like_dom_sf"/>
</dbReference>
<dbReference type="Proteomes" id="UP001304243">
    <property type="component" value="Unassembled WGS sequence"/>
</dbReference>
<gene>
    <name evidence="1" type="ORF">ATC70_003959</name>
</gene>
<evidence type="ECO:0000313" key="1">
    <source>
        <dbReference type="EMBL" id="KAK4511960.1"/>
    </source>
</evidence>
<dbReference type="Gene3D" id="1.20.1280.50">
    <property type="match status" value="1"/>
</dbReference>
<dbReference type="EMBL" id="JASEJX010000025">
    <property type="protein sequence ID" value="KAK4511960.1"/>
    <property type="molecule type" value="Genomic_DNA"/>
</dbReference>
<keyword evidence="2" id="KW-1185">Reference proteome</keyword>
<evidence type="ECO:0000313" key="2">
    <source>
        <dbReference type="Proteomes" id="UP001304243"/>
    </source>
</evidence>
<protein>
    <recommendedName>
        <fullName evidence="3">F-box domain-containing protein</fullName>
    </recommendedName>
</protein>
<dbReference type="InterPro" id="IPR032675">
    <property type="entry name" value="LRR_dom_sf"/>
</dbReference>
<reference evidence="1 2" key="1">
    <citation type="submission" date="2022-11" db="EMBL/GenBank/DDBJ databases">
        <title>Mucor velutinosus strain NIH1002 WGS.</title>
        <authorList>
            <person name="Subramanian P."/>
            <person name="Mullikin J.C."/>
            <person name="Segre J.A."/>
            <person name="Zelazny A.M."/>
        </authorList>
    </citation>
    <scope>NUCLEOTIDE SEQUENCE [LARGE SCALE GENOMIC DNA]</scope>
    <source>
        <strain evidence="1 2">NIH1002</strain>
    </source>
</reference>
<dbReference type="AlphaFoldDB" id="A0AAN7DA87"/>
<dbReference type="SUPFAM" id="SSF81383">
    <property type="entry name" value="F-box domain"/>
    <property type="match status" value="1"/>
</dbReference>
<dbReference type="Gene3D" id="3.80.10.10">
    <property type="entry name" value="Ribonuclease Inhibitor"/>
    <property type="match status" value="1"/>
</dbReference>
<organism evidence="1 2">
    <name type="scientific">Mucor velutinosus</name>
    <dbReference type="NCBI Taxonomy" id="708070"/>
    <lineage>
        <taxon>Eukaryota</taxon>
        <taxon>Fungi</taxon>
        <taxon>Fungi incertae sedis</taxon>
        <taxon>Mucoromycota</taxon>
        <taxon>Mucoromycotina</taxon>
        <taxon>Mucoromycetes</taxon>
        <taxon>Mucorales</taxon>
        <taxon>Mucorineae</taxon>
        <taxon>Mucoraceae</taxon>
        <taxon>Mucor</taxon>
    </lineage>
</organism>
<dbReference type="GeneID" id="89947661"/>
<name>A0AAN7DA87_9FUNG</name>
<dbReference type="SUPFAM" id="SSF52047">
    <property type="entry name" value="RNI-like"/>
    <property type="match status" value="1"/>
</dbReference>
<proteinExistence type="predicted"/>
<dbReference type="RefSeq" id="XP_064678626.1">
    <property type="nucleotide sequence ID" value="XM_064823314.1"/>
</dbReference>
<sequence>MTVSWSSMPPELWSIVFKHTHSIKTVAKCRLVCKTWDPLAERAMFSKSLSVYGTESIVKLCNRLQENPALRYYIRSLYLGSLKKVQLSIQEDLFKLVMNPNIVSLEGYFDKAALAILLKAVSESGEQCSKLESLITYEGITNGGDSYMNAQLYFRTSLQELRLSLHTPHTAIYQTVVDHLEQFNSLKKLVLTYSDRHVLPELEQVLRKCQRLELIDFDIGLGETHWISKDDLKQWMISNVQQSPTLRFVDVGENHHPHLIEYLVYKYPNIPSVAISGAFTDGHGTIGRILDAVKGVGYISLRHWYLGDMEAVEQVLSTLKNKNNIVILRSCSPYCSERGIVYLTAHKTGDNKTTHYMINISDTEFPAVFSKIIKIVGTSQNFQVDYIDDDITFVESGLANQQSKSFKRMVKIISEVKSVNFTCAHIPYPSFSVNTSLSQVETLKICGAVIDQKVLTVLSRITPKLKSLTLSSCILNPARPQCYRIDMPHTDFSTLSINSEYWIWERDDNFGDVEHEDKKLNEALDKIISNISIKQHQMVSLKITSLSSNQKHYYALTPGDSAVVKAISNDEYSKSIARWPSIVIVCKSLETLKLDLGALLVELKPGSERPIESLGHWKRGMEIALLKDLYHSEHI</sequence>
<comment type="caution">
    <text evidence="1">The sequence shown here is derived from an EMBL/GenBank/DDBJ whole genome shotgun (WGS) entry which is preliminary data.</text>
</comment>